<evidence type="ECO:0000256" key="1">
    <source>
        <dbReference type="ARBA" id="ARBA00004370"/>
    </source>
</evidence>
<keyword evidence="3 5" id="KW-1133">Transmembrane helix</keyword>
<organism evidence="7 8">
    <name type="scientific">Panacagrimonas perspica</name>
    <dbReference type="NCBI Taxonomy" id="381431"/>
    <lineage>
        <taxon>Bacteria</taxon>
        <taxon>Pseudomonadati</taxon>
        <taxon>Pseudomonadota</taxon>
        <taxon>Gammaproteobacteria</taxon>
        <taxon>Nevskiales</taxon>
        <taxon>Nevskiaceae</taxon>
        <taxon>Panacagrimonas</taxon>
    </lineage>
</organism>
<sequence>MSTPLLVAAVALAMMLVEWIAPGRRWPAIRSWWPRALAANAVQAGVVLVAGLSWDRWMQGRALFEAGAGGIAAGAAIGYFTITFVYYWWHRARHEIPWLWRHLHQFHHSASRIEILTSFYKHPAEMLANSVLSSAILFHLLGLDPATGALVTLITGLAELFYHWNIRTPRWLGFFVQRPESHCVHHQEGRHRNNFSDLPLWDALFGTLENPHRFTEPCGLGQLNELRVSDLLRGVDVTRTPR</sequence>
<evidence type="ECO:0000313" key="8">
    <source>
        <dbReference type="Proteomes" id="UP000295341"/>
    </source>
</evidence>
<evidence type="ECO:0000256" key="3">
    <source>
        <dbReference type="ARBA" id="ARBA00022989"/>
    </source>
</evidence>
<feature type="transmembrane region" description="Helical" evidence="5">
    <location>
        <begin position="35"/>
        <end position="54"/>
    </location>
</feature>
<comment type="caution">
    <text evidence="7">The sequence shown here is derived from an EMBL/GenBank/DDBJ whole genome shotgun (WGS) entry which is preliminary data.</text>
</comment>
<keyword evidence="4 5" id="KW-0472">Membrane</keyword>
<dbReference type="GO" id="GO:0005506">
    <property type="term" value="F:iron ion binding"/>
    <property type="evidence" value="ECO:0007669"/>
    <property type="project" value="InterPro"/>
</dbReference>
<evidence type="ECO:0000313" key="7">
    <source>
        <dbReference type="EMBL" id="TDU28156.1"/>
    </source>
</evidence>
<evidence type="ECO:0000256" key="4">
    <source>
        <dbReference type="ARBA" id="ARBA00023136"/>
    </source>
</evidence>
<name>A0A4S3JYK3_9GAMM</name>
<evidence type="ECO:0000256" key="5">
    <source>
        <dbReference type="SAM" id="Phobius"/>
    </source>
</evidence>
<evidence type="ECO:0000256" key="2">
    <source>
        <dbReference type="ARBA" id="ARBA00022692"/>
    </source>
</evidence>
<dbReference type="InterPro" id="IPR050307">
    <property type="entry name" value="Sterol_Desaturase_Related"/>
</dbReference>
<keyword evidence="2 5" id="KW-0812">Transmembrane</keyword>
<dbReference type="InterPro" id="IPR006694">
    <property type="entry name" value="Fatty_acid_hydroxylase"/>
</dbReference>
<dbReference type="GO" id="GO:0008610">
    <property type="term" value="P:lipid biosynthetic process"/>
    <property type="evidence" value="ECO:0007669"/>
    <property type="project" value="InterPro"/>
</dbReference>
<reference evidence="7 8" key="1">
    <citation type="submission" date="2019-03" db="EMBL/GenBank/DDBJ databases">
        <title>Genomic Encyclopedia of Type Strains, Phase IV (KMG-IV): sequencing the most valuable type-strain genomes for metagenomic binning, comparative biology and taxonomic classification.</title>
        <authorList>
            <person name="Goeker M."/>
        </authorList>
    </citation>
    <scope>NUCLEOTIDE SEQUENCE [LARGE SCALE GENOMIC DNA]</scope>
    <source>
        <strain evidence="7 8">DSM 26377</strain>
    </source>
</reference>
<dbReference type="GO" id="GO:0016491">
    <property type="term" value="F:oxidoreductase activity"/>
    <property type="evidence" value="ECO:0007669"/>
    <property type="project" value="InterPro"/>
</dbReference>
<dbReference type="Pfam" id="PF04116">
    <property type="entry name" value="FA_hydroxylase"/>
    <property type="match status" value="1"/>
</dbReference>
<protein>
    <submittedName>
        <fullName evidence="7">Sterol desaturase/sphingolipid hydroxylase (Fatty acid hydroxylase superfamily)</fullName>
    </submittedName>
</protein>
<dbReference type="RefSeq" id="WP_210772654.1">
    <property type="nucleotide sequence ID" value="NZ_MWIN01000044.1"/>
</dbReference>
<dbReference type="GO" id="GO:0016020">
    <property type="term" value="C:membrane"/>
    <property type="evidence" value="ECO:0007669"/>
    <property type="project" value="UniProtKB-SubCell"/>
</dbReference>
<dbReference type="Proteomes" id="UP000295341">
    <property type="component" value="Unassembled WGS sequence"/>
</dbReference>
<accession>A0A4S3JYK3</accession>
<comment type="subcellular location">
    <subcellularLocation>
        <location evidence="1">Membrane</location>
    </subcellularLocation>
</comment>
<evidence type="ECO:0000259" key="6">
    <source>
        <dbReference type="Pfam" id="PF04116"/>
    </source>
</evidence>
<feature type="domain" description="Fatty acid hydroxylase" evidence="6">
    <location>
        <begin position="76"/>
        <end position="207"/>
    </location>
</feature>
<dbReference type="PANTHER" id="PTHR11863">
    <property type="entry name" value="STEROL DESATURASE"/>
    <property type="match status" value="1"/>
</dbReference>
<proteinExistence type="predicted"/>
<dbReference type="AlphaFoldDB" id="A0A4S3JYK3"/>
<gene>
    <name evidence="7" type="ORF">DFR24_2521</name>
</gene>
<keyword evidence="8" id="KW-1185">Reference proteome</keyword>
<dbReference type="EMBL" id="SOBT01000009">
    <property type="protein sequence ID" value="TDU28156.1"/>
    <property type="molecule type" value="Genomic_DNA"/>
</dbReference>
<feature type="transmembrane region" description="Helical" evidence="5">
    <location>
        <begin position="66"/>
        <end position="89"/>
    </location>
</feature>
<feature type="transmembrane region" description="Helical" evidence="5">
    <location>
        <begin position="136"/>
        <end position="162"/>
    </location>
</feature>